<dbReference type="AlphaFoldDB" id="A0A6C0GHV1"/>
<protein>
    <submittedName>
        <fullName evidence="1">Uncharacterized protein</fullName>
    </submittedName>
</protein>
<organism evidence="1 2">
    <name type="scientific">Rhodocytophaga rosea</name>
    <dbReference type="NCBI Taxonomy" id="2704465"/>
    <lineage>
        <taxon>Bacteria</taxon>
        <taxon>Pseudomonadati</taxon>
        <taxon>Bacteroidota</taxon>
        <taxon>Cytophagia</taxon>
        <taxon>Cytophagales</taxon>
        <taxon>Rhodocytophagaceae</taxon>
        <taxon>Rhodocytophaga</taxon>
    </lineage>
</organism>
<proteinExistence type="predicted"/>
<dbReference type="RefSeq" id="WP_162443504.1">
    <property type="nucleotide sequence ID" value="NZ_CP048222.1"/>
</dbReference>
<dbReference type="Proteomes" id="UP000480178">
    <property type="component" value="Chromosome"/>
</dbReference>
<dbReference type="EMBL" id="CP048222">
    <property type="protein sequence ID" value="QHT67475.1"/>
    <property type="molecule type" value="Genomic_DNA"/>
</dbReference>
<dbReference type="KEGG" id="rhoz:GXP67_12975"/>
<accession>A0A6C0GHV1</accession>
<reference evidence="1 2" key="1">
    <citation type="submission" date="2020-01" db="EMBL/GenBank/DDBJ databases">
        <authorList>
            <person name="Kim M.K."/>
        </authorList>
    </citation>
    <scope>NUCLEOTIDE SEQUENCE [LARGE SCALE GENOMIC DNA]</scope>
    <source>
        <strain evidence="1 2">172606-1</strain>
    </source>
</reference>
<evidence type="ECO:0000313" key="2">
    <source>
        <dbReference type="Proteomes" id="UP000480178"/>
    </source>
</evidence>
<name>A0A6C0GHV1_9BACT</name>
<keyword evidence="2" id="KW-1185">Reference proteome</keyword>
<evidence type="ECO:0000313" key="1">
    <source>
        <dbReference type="EMBL" id="QHT67475.1"/>
    </source>
</evidence>
<gene>
    <name evidence="1" type="ORF">GXP67_12975</name>
</gene>
<sequence>MVKPWNVSNKESSQLLLWRLPDENFRIMQAGELTPLINGYQYILVHHSILAPFSALSSDQVTIRPRTIINHVTGQIWNEYS</sequence>